<protein>
    <submittedName>
        <fullName evidence="5">Estrogen sulfotransferase</fullName>
    </submittedName>
</protein>
<gene>
    <name evidence="5" type="ORF">C7M84_022069</name>
</gene>
<dbReference type="EMBL" id="QCYY01000505">
    <property type="protein sequence ID" value="ROT84724.1"/>
    <property type="molecule type" value="Genomic_DNA"/>
</dbReference>
<feature type="region of interest" description="Disordered" evidence="3">
    <location>
        <begin position="265"/>
        <end position="298"/>
    </location>
</feature>
<dbReference type="Proteomes" id="UP000283509">
    <property type="component" value="Unassembled WGS sequence"/>
</dbReference>
<evidence type="ECO:0000313" key="6">
    <source>
        <dbReference type="Proteomes" id="UP000283509"/>
    </source>
</evidence>
<organism evidence="5 6">
    <name type="scientific">Penaeus vannamei</name>
    <name type="common">Whiteleg shrimp</name>
    <name type="synonym">Litopenaeus vannamei</name>
    <dbReference type="NCBI Taxonomy" id="6689"/>
    <lineage>
        <taxon>Eukaryota</taxon>
        <taxon>Metazoa</taxon>
        <taxon>Ecdysozoa</taxon>
        <taxon>Arthropoda</taxon>
        <taxon>Crustacea</taxon>
        <taxon>Multicrustacea</taxon>
        <taxon>Malacostraca</taxon>
        <taxon>Eumalacostraca</taxon>
        <taxon>Eucarida</taxon>
        <taxon>Decapoda</taxon>
        <taxon>Dendrobranchiata</taxon>
        <taxon>Penaeoidea</taxon>
        <taxon>Penaeidae</taxon>
        <taxon>Penaeus</taxon>
    </lineage>
</organism>
<name>A0A423U7P3_PENVA</name>
<dbReference type="STRING" id="6689.A0A423U7P3"/>
<accession>A0A423U7P3</accession>
<reference evidence="5 6" key="2">
    <citation type="submission" date="2019-01" db="EMBL/GenBank/DDBJ databases">
        <title>The decoding of complex shrimp genome reveals the adaptation for benthos swimmer, frequently molting mechanism and breeding impact on genome.</title>
        <authorList>
            <person name="Sun Y."/>
            <person name="Gao Y."/>
            <person name="Yu Y."/>
        </authorList>
    </citation>
    <scope>NUCLEOTIDE SEQUENCE [LARGE SCALE GENOMIC DNA]</scope>
    <source>
        <tissue evidence="5">Muscle</tissue>
    </source>
</reference>
<proteinExistence type="inferred from homology"/>
<dbReference type="SUPFAM" id="SSF52540">
    <property type="entry name" value="P-loop containing nucleoside triphosphate hydrolases"/>
    <property type="match status" value="1"/>
</dbReference>
<dbReference type="AlphaFoldDB" id="A0A423U7P3"/>
<evidence type="ECO:0000256" key="2">
    <source>
        <dbReference type="ARBA" id="ARBA00022679"/>
    </source>
</evidence>
<comment type="similarity">
    <text evidence="1">Belongs to the sulfotransferase 1 family.</text>
</comment>
<keyword evidence="2 5" id="KW-0808">Transferase</keyword>
<dbReference type="InterPro" id="IPR000863">
    <property type="entry name" value="Sulfotransferase_dom"/>
</dbReference>
<comment type="caution">
    <text evidence="5">The sequence shown here is derived from an EMBL/GenBank/DDBJ whole genome shotgun (WGS) entry which is preliminary data.</text>
</comment>
<reference evidence="5 6" key="1">
    <citation type="submission" date="2018-04" db="EMBL/GenBank/DDBJ databases">
        <authorList>
            <person name="Zhang X."/>
            <person name="Yuan J."/>
            <person name="Li F."/>
            <person name="Xiang J."/>
        </authorList>
    </citation>
    <scope>NUCLEOTIDE SEQUENCE [LARGE SCALE GENOMIC DNA]</scope>
    <source>
        <tissue evidence="5">Muscle</tissue>
    </source>
</reference>
<dbReference type="InterPro" id="IPR027417">
    <property type="entry name" value="P-loop_NTPase"/>
</dbReference>
<dbReference type="PANTHER" id="PTHR11783">
    <property type="entry name" value="SULFOTRANSFERASE SULT"/>
    <property type="match status" value="1"/>
</dbReference>
<feature type="domain" description="Sulfotransferase" evidence="4">
    <location>
        <begin position="60"/>
        <end position="263"/>
    </location>
</feature>
<evidence type="ECO:0000259" key="4">
    <source>
        <dbReference type="Pfam" id="PF00685"/>
    </source>
</evidence>
<evidence type="ECO:0000313" key="5">
    <source>
        <dbReference type="EMBL" id="ROT84724.1"/>
    </source>
</evidence>
<sequence>MALKLPVTVKDLPEERVQQRKAQGLNPLQAIVYTEPGDVLLPEPYKRAAEKLYNFKYRSDDIVVTTYPKSGTLWTMELVWAMTHLDQFQLPQKKHTNERVQAELAKVRPGPIDEECLTLQLAEAATAPRIIWTHLPLKLLHPDLLNTCKVVYVARNPKDICVSFYHFLMELKGRFFSGTFENVLDAFIADNLLYGPYWDHIRQARQQKDNPNFHMMFYEDMKTDILQELRKLSTFLGLQLDDAMLLKIADYAHFDRMKSNSELRPKLLRRQPLRGQAGRRLGPDRDPGGRGQDGPLDSRERQRLGLYLQIPMNGMRPCLPSRRASRESWPRCVWWAAPVTSSGSLGLLVSASLPGGRS</sequence>
<dbReference type="Pfam" id="PF00685">
    <property type="entry name" value="Sulfotransfer_1"/>
    <property type="match status" value="1"/>
</dbReference>
<evidence type="ECO:0000256" key="1">
    <source>
        <dbReference type="ARBA" id="ARBA00005771"/>
    </source>
</evidence>
<dbReference type="Gene3D" id="3.40.50.300">
    <property type="entry name" value="P-loop containing nucleotide triphosphate hydrolases"/>
    <property type="match status" value="1"/>
</dbReference>
<keyword evidence="6" id="KW-1185">Reference proteome</keyword>
<dbReference type="OrthoDB" id="205623at2759"/>
<dbReference type="GO" id="GO:0008146">
    <property type="term" value="F:sulfotransferase activity"/>
    <property type="evidence" value="ECO:0007669"/>
    <property type="project" value="InterPro"/>
</dbReference>
<evidence type="ECO:0000256" key="3">
    <source>
        <dbReference type="SAM" id="MobiDB-lite"/>
    </source>
</evidence>